<gene>
    <name evidence="1" type="ORF">CBM2634_A310022</name>
</gene>
<sequence>MLAVWMWVPVRPCYAMWVWTAAFVNRLLDDPHAGRWPGLARDIASTPSAALRASAQ</sequence>
<dbReference type="AlphaFoldDB" id="A0A375J3F7"/>
<accession>A0A375J3F7</accession>
<dbReference type="Proteomes" id="UP000256805">
    <property type="component" value="Unassembled WGS sequence"/>
</dbReference>
<evidence type="ECO:0000313" key="1">
    <source>
        <dbReference type="EMBL" id="SPR98710.1"/>
    </source>
</evidence>
<organism evidence="1 2">
    <name type="scientific">Cupriavidus taiwanensis</name>
    <dbReference type="NCBI Taxonomy" id="164546"/>
    <lineage>
        <taxon>Bacteria</taxon>
        <taxon>Pseudomonadati</taxon>
        <taxon>Pseudomonadota</taxon>
        <taxon>Betaproteobacteria</taxon>
        <taxon>Burkholderiales</taxon>
        <taxon>Burkholderiaceae</taxon>
        <taxon>Cupriavidus</taxon>
    </lineage>
</organism>
<proteinExistence type="predicted"/>
<name>A0A375J3F7_9BURK</name>
<evidence type="ECO:0000313" key="2">
    <source>
        <dbReference type="Proteomes" id="UP000256805"/>
    </source>
</evidence>
<dbReference type="EMBL" id="OVTA01000025">
    <property type="protein sequence ID" value="SPR98710.1"/>
    <property type="molecule type" value="Genomic_DNA"/>
</dbReference>
<protein>
    <submittedName>
        <fullName evidence="1">Uncharacterized protein</fullName>
    </submittedName>
</protein>
<reference evidence="1 2" key="1">
    <citation type="submission" date="2018-01" db="EMBL/GenBank/DDBJ databases">
        <authorList>
            <person name="Gaut B.S."/>
            <person name="Morton B.R."/>
            <person name="Clegg M.T."/>
            <person name="Duvall M.R."/>
        </authorList>
    </citation>
    <scope>NUCLEOTIDE SEQUENCE [LARGE SCALE GENOMIC DNA]</scope>
    <source>
        <strain evidence="1">Cupriavidus taiwanensis cmp 52</strain>
    </source>
</reference>